<dbReference type="EMBL" id="BNJK01000001">
    <property type="protein sequence ID" value="GHO90063.1"/>
    <property type="molecule type" value="Genomic_DNA"/>
</dbReference>
<dbReference type="Pfam" id="PF07291">
    <property type="entry name" value="MauE"/>
    <property type="match status" value="1"/>
</dbReference>
<reference evidence="7" key="1">
    <citation type="submission" date="2020-10" db="EMBL/GenBank/DDBJ databases">
        <title>Taxonomic study of unclassified bacteria belonging to the class Ktedonobacteria.</title>
        <authorList>
            <person name="Yabe S."/>
            <person name="Wang C.M."/>
            <person name="Zheng Y."/>
            <person name="Sakai Y."/>
            <person name="Cavaletti L."/>
            <person name="Monciardini P."/>
            <person name="Donadio S."/>
        </authorList>
    </citation>
    <scope>NUCLEOTIDE SEQUENCE</scope>
    <source>
        <strain evidence="7">ID150040</strain>
    </source>
</reference>
<accession>A0A8J3IAK3</accession>
<dbReference type="GO" id="GO:0030416">
    <property type="term" value="P:methylamine metabolic process"/>
    <property type="evidence" value="ECO:0007669"/>
    <property type="project" value="InterPro"/>
</dbReference>
<protein>
    <recommendedName>
        <fullName evidence="6">Methylamine utilisation protein MauE domain-containing protein</fullName>
    </recommendedName>
</protein>
<proteinExistence type="predicted"/>
<keyword evidence="4 5" id="KW-0472">Membrane</keyword>
<keyword evidence="3 5" id="KW-1133">Transmembrane helix</keyword>
<organism evidence="7 8">
    <name type="scientific">Reticulibacter mediterranei</name>
    <dbReference type="NCBI Taxonomy" id="2778369"/>
    <lineage>
        <taxon>Bacteria</taxon>
        <taxon>Bacillati</taxon>
        <taxon>Chloroflexota</taxon>
        <taxon>Ktedonobacteria</taxon>
        <taxon>Ktedonobacterales</taxon>
        <taxon>Reticulibacteraceae</taxon>
        <taxon>Reticulibacter</taxon>
    </lineage>
</organism>
<comment type="subcellular location">
    <subcellularLocation>
        <location evidence="1">Membrane</location>
        <topology evidence="1">Multi-pass membrane protein</topology>
    </subcellularLocation>
</comment>
<comment type="caution">
    <text evidence="7">The sequence shown here is derived from an EMBL/GenBank/DDBJ whole genome shotgun (WGS) entry which is preliminary data.</text>
</comment>
<feature type="transmembrane region" description="Helical" evidence="5">
    <location>
        <begin position="153"/>
        <end position="178"/>
    </location>
</feature>
<feature type="transmembrane region" description="Helical" evidence="5">
    <location>
        <begin position="6"/>
        <end position="28"/>
    </location>
</feature>
<evidence type="ECO:0000259" key="6">
    <source>
        <dbReference type="Pfam" id="PF07291"/>
    </source>
</evidence>
<feature type="domain" description="Methylamine utilisation protein MauE" evidence="6">
    <location>
        <begin position="9"/>
        <end position="135"/>
    </location>
</feature>
<evidence type="ECO:0000313" key="7">
    <source>
        <dbReference type="EMBL" id="GHO90063.1"/>
    </source>
</evidence>
<evidence type="ECO:0000256" key="5">
    <source>
        <dbReference type="SAM" id="Phobius"/>
    </source>
</evidence>
<evidence type="ECO:0000256" key="1">
    <source>
        <dbReference type="ARBA" id="ARBA00004141"/>
    </source>
</evidence>
<evidence type="ECO:0000256" key="3">
    <source>
        <dbReference type="ARBA" id="ARBA00022989"/>
    </source>
</evidence>
<feature type="transmembrane region" description="Helical" evidence="5">
    <location>
        <begin position="49"/>
        <end position="70"/>
    </location>
</feature>
<dbReference type="Proteomes" id="UP000597444">
    <property type="component" value="Unassembled WGS sequence"/>
</dbReference>
<keyword evidence="2 5" id="KW-0812">Transmembrane</keyword>
<keyword evidence="8" id="KW-1185">Reference proteome</keyword>
<evidence type="ECO:0000256" key="2">
    <source>
        <dbReference type="ARBA" id="ARBA00022692"/>
    </source>
</evidence>
<dbReference type="RefSeq" id="WP_220201070.1">
    <property type="nucleotide sequence ID" value="NZ_BNJK01000001.1"/>
</dbReference>
<dbReference type="UniPathway" id="UPA00895"/>
<name>A0A8J3IAK3_9CHLR</name>
<gene>
    <name evidence="7" type="ORF">KSF_001110</name>
</gene>
<dbReference type="AlphaFoldDB" id="A0A8J3IAK3"/>
<sequence>MNFMYIAMFFSAFCRCATGVVFLISFGSKVRDIAQFQRSIVAFRLLSRKLSNTAAILFLGGELAVVLLLLGGGELLLPGFMLALLLLIIFSIALASVIVRKLHISCNCFGSSDQQVTVVDVWRNVGLIVCVLAGYSTTSWSQGSGRILGLGEWLLAAISALLLSLLWLQLSNIVQLLAGDQSSSTKQI</sequence>
<dbReference type="GO" id="GO:0016020">
    <property type="term" value="C:membrane"/>
    <property type="evidence" value="ECO:0007669"/>
    <property type="project" value="UniProtKB-SubCell"/>
</dbReference>
<feature type="transmembrane region" description="Helical" evidence="5">
    <location>
        <begin position="76"/>
        <end position="100"/>
    </location>
</feature>
<evidence type="ECO:0000313" key="8">
    <source>
        <dbReference type="Proteomes" id="UP000597444"/>
    </source>
</evidence>
<evidence type="ECO:0000256" key="4">
    <source>
        <dbReference type="ARBA" id="ARBA00023136"/>
    </source>
</evidence>
<dbReference type="InterPro" id="IPR009908">
    <property type="entry name" value="Methylamine_util_MauE"/>
</dbReference>